<dbReference type="Proteomes" id="UP000492821">
    <property type="component" value="Unassembled WGS sequence"/>
</dbReference>
<evidence type="ECO:0000313" key="1">
    <source>
        <dbReference type="Proteomes" id="UP000492821"/>
    </source>
</evidence>
<keyword evidence="1" id="KW-1185">Reference proteome</keyword>
<name>A0A7E4VY26_PANRE</name>
<proteinExistence type="predicted"/>
<dbReference type="AlphaFoldDB" id="A0A7E4VY26"/>
<organism evidence="1 2">
    <name type="scientific">Panagrellus redivivus</name>
    <name type="common">Microworm</name>
    <dbReference type="NCBI Taxonomy" id="6233"/>
    <lineage>
        <taxon>Eukaryota</taxon>
        <taxon>Metazoa</taxon>
        <taxon>Ecdysozoa</taxon>
        <taxon>Nematoda</taxon>
        <taxon>Chromadorea</taxon>
        <taxon>Rhabditida</taxon>
        <taxon>Tylenchina</taxon>
        <taxon>Panagrolaimomorpha</taxon>
        <taxon>Panagrolaimoidea</taxon>
        <taxon>Panagrolaimidae</taxon>
        <taxon>Panagrellus</taxon>
    </lineage>
</organism>
<evidence type="ECO:0000313" key="2">
    <source>
        <dbReference type="WBParaSite" id="Pan_g4424.t1"/>
    </source>
</evidence>
<sequence length="162" mass="17458">MASLETNVVTTPTAASGFNRPSVESRICKQGQFAAGTKFTPICLGGQCGFTPKFGLEDQLDLNLGAPEFLGPGSGAKIRVLGPGSGAEAPKLWLRLRYFKMAPSGLRRSQLWGPWLSKQSWTKPGSATLQTRPLVLLSPEKFTELSWKSLKNLSPKDAFSGC</sequence>
<reference evidence="1" key="1">
    <citation type="journal article" date="2013" name="Genetics">
        <title>The draft genome and transcriptome of Panagrellus redivivus are shaped by the harsh demands of a free-living lifestyle.</title>
        <authorList>
            <person name="Srinivasan J."/>
            <person name="Dillman A.R."/>
            <person name="Macchietto M.G."/>
            <person name="Heikkinen L."/>
            <person name="Lakso M."/>
            <person name="Fracchia K.M."/>
            <person name="Antoshechkin I."/>
            <person name="Mortazavi A."/>
            <person name="Wong G."/>
            <person name="Sternberg P.W."/>
        </authorList>
    </citation>
    <scope>NUCLEOTIDE SEQUENCE [LARGE SCALE GENOMIC DNA]</scope>
    <source>
        <strain evidence="1">MT8872</strain>
    </source>
</reference>
<accession>A0A7E4VY26</accession>
<protein>
    <submittedName>
        <fullName evidence="2">Uncharacterized protein</fullName>
    </submittedName>
</protein>
<dbReference type="WBParaSite" id="Pan_g4424.t1">
    <property type="protein sequence ID" value="Pan_g4424.t1"/>
    <property type="gene ID" value="Pan_g4424"/>
</dbReference>
<reference evidence="2" key="2">
    <citation type="submission" date="2020-10" db="UniProtKB">
        <authorList>
            <consortium name="WormBaseParasite"/>
        </authorList>
    </citation>
    <scope>IDENTIFICATION</scope>
</reference>